<dbReference type="GO" id="GO:0008270">
    <property type="term" value="F:zinc ion binding"/>
    <property type="evidence" value="ECO:0007669"/>
    <property type="project" value="TreeGrafter"/>
</dbReference>
<dbReference type="NCBIfam" id="NF006762">
    <property type="entry name" value="PRK09283.1"/>
    <property type="match status" value="1"/>
</dbReference>
<feature type="binding site" evidence="11">
    <location>
        <position position="129"/>
    </location>
    <ligand>
        <name>Zn(2+)</name>
        <dbReference type="ChEBI" id="CHEBI:29105"/>
        <note>catalytic</note>
    </ligand>
</feature>
<comment type="similarity">
    <text evidence="2 14">Belongs to the ALAD family.</text>
</comment>
<evidence type="ECO:0000256" key="14">
    <source>
        <dbReference type="RuleBase" id="RU004161"/>
    </source>
</evidence>
<evidence type="ECO:0000256" key="13">
    <source>
        <dbReference type="RuleBase" id="RU000515"/>
    </source>
</evidence>
<dbReference type="Gene3D" id="3.20.20.70">
    <property type="entry name" value="Aldolase class I"/>
    <property type="match status" value="1"/>
</dbReference>
<dbReference type="RefSeq" id="WP_250867746.1">
    <property type="nucleotide sequence ID" value="NZ_JAGSOI010000014.1"/>
</dbReference>
<dbReference type="SMART" id="SM01004">
    <property type="entry name" value="ALAD"/>
    <property type="match status" value="1"/>
</dbReference>
<comment type="subunit">
    <text evidence="13">Homooctamer.</text>
</comment>
<dbReference type="PANTHER" id="PTHR11458">
    <property type="entry name" value="DELTA-AMINOLEVULINIC ACID DEHYDRATASE"/>
    <property type="match status" value="1"/>
</dbReference>
<dbReference type="EC" id="4.2.1.24" evidence="3 13"/>
<keyword evidence="11" id="KW-0862">Zinc</keyword>
<dbReference type="EMBL" id="JAGSOI010000014">
    <property type="protein sequence ID" value="MCM1986361.1"/>
    <property type="molecule type" value="Genomic_DNA"/>
</dbReference>
<keyword evidence="7 13" id="KW-0627">Porphyrin biosynthesis</keyword>
<dbReference type="InterPro" id="IPR030656">
    <property type="entry name" value="ALAD_AS"/>
</dbReference>
<sequence length="324" mass="35815">MFPQVRMRRLRSGKIRDLVRETSLGVDDLIYPMFVDETTDSSVDISSMPGVQRLPLDKVVDDAKEAADLGIPALVLFGIPKNKDAVGTCSYGEDDIVQQAVRSIKEDLGKDMVVITDVCMCEYTDHGHCGIVDMDTEDVLNDPTLDILGKIATSHVEAGADIVAPSGMMDGMIGAIRNALDENHFENTPIMSYAAKYSSAFYGPFREAADSAFQFGDRSTYQMDPANSNEAIREAELDILEGADIIMVKPALPYLDIIYRIKHEFKMPTAAYNVSGEYSMLKAAAEKGWLDENLVMYESLMSIKRAGADMILTYFAKDLARMLK</sequence>
<evidence type="ECO:0000256" key="7">
    <source>
        <dbReference type="ARBA" id="ARBA00023244"/>
    </source>
</evidence>
<evidence type="ECO:0000256" key="8">
    <source>
        <dbReference type="ARBA" id="ARBA00047651"/>
    </source>
</evidence>
<feature type="binding site" evidence="11">
    <location>
        <position position="119"/>
    </location>
    <ligand>
        <name>Zn(2+)</name>
        <dbReference type="ChEBI" id="CHEBI:29105"/>
        <note>catalytic</note>
    </ligand>
</feature>
<feature type="binding site" evidence="10">
    <location>
        <position position="314"/>
    </location>
    <ligand>
        <name>5-aminolevulinate</name>
        <dbReference type="ChEBI" id="CHEBI:356416"/>
        <label>2</label>
    </ligand>
</feature>
<dbReference type="Proteomes" id="UP001056766">
    <property type="component" value="Unassembled WGS sequence"/>
</dbReference>
<evidence type="ECO:0000256" key="6">
    <source>
        <dbReference type="ARBA" id="ARBA00023239"/>
    </source>
</evidence>
<dbReference type="PRINTS" id="PR00144">
    <property type="entry name" value="DALDHYDRTASE"/>
</dbReference>
<protein>
    <recommendedName>
        <fullName evidence="4 13">Delta-aminolevulinic acid dehydratase</fullName>
        <ecNumber evidence="3 13">4.2.1.24</ecNumber>
    </recommendedName>
</protein>
<feature type="active site" description="Schiff-base intermediate with substrate" evidence="9">
    <location>
        <position position="196"/>
    </location>
</feature>
<accession>A0A9E4ZDQ6</accession>
<evidence type="ECO:0000256" key="10">
    <source>
        <dbReference type="PIRSR" id="PIRSR001415-2"/>
    </source>
</evidence>
<evidence type="ECO:0000256" key="3">
    <source>
        <dbReference type="ARBA" id="ARBA00012053"/>
    </source>
</evidence>
<gene>
    <name evidence="15" type="primary">hemB</name>
    <name evidence="15" type="ORF">KDK67_05005</name>
</gene>
<evidence type="ECO:0000256" key="5">
    <source>
        <dbReference type="ARBA" id="ARBA00023133"/>
    </source>
</evidence>
<dbReference type="PROSITE" id="PS00169">
    <property type="entry name" value="D_ALA_DEHYDRATASE"/>
    <property type="match status" value="1"/>
</dbReference>
<keyword evidence="16" id="KW-1185">Reference proteome</keyword>
<feature type="binding site" evidence="10">
    <location>
        <position position="206"/>
    </location>
    <ligand>
        <name>5-aminolevulinate</name>
        <dbReference type="ChEBI" id="CHEBI:356416"/>
        <label>1</label>
    </ligand>
</feature>
<feature type="active site" description="Schiff-base intermediate with substrate" evidence="9">
    <location>
        <position position="249"/>
    </location>
</feature>
<keyword evidence="6 13" id="KW-0456">Lyase</keyword>
<dbReference type="GO" id="GO:0004655">
    <property type="term" value="F:porphobilinogen synthase activity"/>
    <property type="evidence" value="ECO:0007669"/>
    <property type="project" value="UniProtKB-EC"/>
</dbReference>
<dbReference type="PIRSF" id="PIRSF001415">
    <property type="entry name" value="Porphbilin_synth"/>
    <property type="match status" value="1"/>
</dbReference>
<evidence type="ECO:0000256" key="2">
    <source>
        <dbReference type="ARBA" id="ARBA00008055"/>
    </source>
</evidence>
<dbReference type="SUPFAM" id="SSF51569">
    <property type="entry name" value="Aldolase"/>
    <property type="match status" value="1"/>
</dbReference>
<dbReference type="InterPro" id="IPR001731">
    <property type="entry name" value="ALAD"/>
</dbReference>
<dbReference type="CDD" id="cd00384">
    <property type="entry name" value="ALAD_PBGS"/>
    <property type="match status" value="1"/>
</dbReference>
<name>A0A9E4ZDQ6_9EURY</name>
<feature type="binding site" evidence="11">
    <location>
        <position position="121"/>
    </location>
    <ligand>
        <name>Zn(2+)</name>
        <dbReference type="ChEBI" id="CHEBI:29105"/>
        <note>catalytic</note>
    </ligand>
</feature>
<organism evidence="15 16">
    <name type="scientific">Methanococcoides seepicolus</name>
    <dbReference type="NCBI Taxonomy" id="2828780"/>
    <lineage>
        <taxon>Archaea</taxon>
        <taxon>Methanobacteriati</taxon>
        <taxon>Methanobacteriota</taxon>
        <taxon>Stenosarchaea group</taxon>
        <taxon>Methanomicrobia</taxon>
        <taxon>Methanosarcinales</taxon>
        <taxon>Methanosarcinaceae</taxon>
        <taxon>Methanococcoides</taxon>
    </lineage>
</organism>
<comment type="catalytic activity">
    <reaction evidence="8 13">
        <text>2 5-aminolevulinate = porphobilinogen + 2 H2O + H(+)</text>
        <dbReference type="Rhea" id="RHEA:24064"/>
        <dbReference type="ChEBI" id="CHEBI:15377"/>
        <dbReference type="ChEBI" id="CHEBI:15378"/>
        <dbReference type="ChEBI" id="CHEBI:58126"/>
        <dbReference type="ChEBI" id="CHEBI:356416"/>
        <dbReference type="EC" id="4.2.1.24"/>
    </reaction>
</comment>
<dbReference type="GO" id="GO:0006783">
    <property type="term" value="P:heme biosynthetic process"/>
    <property type="evidence" value="ECO:0007669"/>
    <property type="project" value="UniProtKB-KW"/>
</dbReference>
<proteinExistence type="inferred from homology"/>
<keyword evidence="11" id="KW-0479">Metal-binding</keyword>
<feature type="binding site" evidence="12">
    <location>
        <position position="234"/>
    </location>
    <ligand>
        <name>Mg(2+)</name>
        <dbReference type="ChEBI" id="CHEBI:18420"/>
    </ligand>
</feature>
<evidence type="ECO:0000256" key="1">
    <source>
        <dbReference type="ARBA" id="ARBA00004694"/>
    </source>
</evidence>
<keyword evidence="12" id="KW-0460">Magnesium</keyword>
<feature type="binding site" evidence="10">
    <location>
        <position position="275"/>
    </location>
    <ligand>
        <name>5-aminolevulinate</name>
        <dbReference type="ChEBI" id="CHEBI:356416"/>
        <label>2</label>
    </ligand>
</feature>
<evidence type="ECO:0000313" key="16">
    <source>
        <dbReference type="Proteomes" id="UP001056766"/>
    </source>
</evidence>
<dbReference type="AlphaFoldDB" id="A0A9E4ZDQ6"/>
<reference evidence="15" key="1">
    <citation type="journal article" date="2021" name="mSystems">
        <title>Bacteria and Archaea Synergistically Convert Glycine Betaine to Biogenic Methane in the Formosa Cold Seep of the South China Sea.</title>
        <authorList>
            <person name="Li L."/>
            <person name="Zhang W."/>
            <person name="Zhang S."/>
            <person name="Song L."/>
            <person name="Sun Q."/>
            <person name="Zhang H."/>
            <person name="Xiang H."/>
            <person name="Dong X."/>
        </authorList>
    </citation>
    <scope>NUCLEOTIDE SEQUENCE</scope>
    <source>
        <strain evidence="15">LLY</strain>
    </source>
</reference>
<dbReference type="FunFam" id="3.20.20.70:FF:000019">
    <property type="entry name" value="Delta-aminolevulinic acid dehydratase"/>
    <property type="match status" value="1"/>
</dbReference>
<evidence type="ECO:0000256" key="9">
    <source>
        <dbReference type="PIRSR" id="PIRSR001415-1"/>
    </source>
</evidence>
<dbReference type="InterPro" id="IPR013785">
    <property type="entry name" value="Aldolase_TIM"/>
</dbReference>
<dbReference type="GO" id="GO:0005829">
    <property type="term" value="C:cytosol"/>
    <property type="evidence" value="ECO:0007669"/>
    <property type="project" value="TreeGrafter"/>
</dbReference>
<dbReference type="Pfam" id="PF00490">
    <property type="entry name" value="ALAD"/>
    <property type="match status" value="1"/>
</dbReference>
<evidence type="ECO:0000313" key="15">
    <source>
        <dbReference type="EMBL" id="MCM1986361.1"/>
    </source>
</evidence>
<keyword evidence="5" id="KW-0350">Heme biosynthesis</keyword>
<comment type="caution">
    <text evidence="15">The sequence shown here is derived from an EMBL/GenBank/DDBJ whole genome shotgun (WGS) entry which is preliminary data.</text>
</comment>
<dbReference type="PANTHER" id="PTHR11458:SF0">
    <property type="entry name" value="DELTA-AMINOLEVULINIC ACID DEHYDRATASE"/>
    <property type="match status" value="1"/>
</dbReference>
<feature type="binding site" evidence="10">
    <location>
        <position position="218"/>
    </location>
    <ligand>
        <name>5-aminolevulinate</name>
        <dbReference type="ChEBI" id="CHEBI:356416"/>
        <label>1</label>
    </ligand>
</feature>
<evidence type="ECO:0000256" key="4">
    <source>
        <dbReference type="ARBA" id="ARBA00020771"/>
    </source>
</evidence>
<evidence type="ECO:0000256" key="12">
    <source>
        <dbReference type="PIRSR" id="PIRSR001415-5"/>
    </source>
</evidence>
<reference evidence="15" key="2">
    <citation type="submission" date="2021-04" db="EMBL/GenBank/DDBJ databases">
        <authorList>
            <person name="Dong X."/>
        </authorList>
    </citation>
    <scope>NUCLEOTIDE SEQUENCE</scope>
    <source>
        <strain evidence="15">LLY</strain>
    </source>
</reference>
<comment type="pathway">
    <text evidence="1">Porphyrin-containing compound metabolism; protoporphyrin-IX biosynthesis; coproporphyrinogen-III from 5-aminolevulinate: step 1/4.</text>
</comment>
<evidence type="ECO:0000256" key="11">
    <source>
        <dbReference type="PIRSR" id="PIRSR001415-3"/>
    </source>
</evidence>